<accession>A0AAJ0B4B2</accession>
<feature type="compositionally biased region" description="Polar residues" evidence="1">
    <location>
        <begin position="204"/>
        <end position="214"/>
    </location>
</feature>
<feature type="compositionally biased region" description="Polar residues" evidence="1">
    <location>
        <begin position="168"/>
        <end position="183"/>
    </location>
</feature>
<evidence type="ECO:0000313" key="3">
    <source>
        <dbReference type="Proteomes" id="UP001239445"/>
    </source>
</evidence>
<dbReference type="AlphaFoldDB" id="A0AAJ0B4B2"/>
<proteinExistence type="predicted"/>
<dbReference type="Proteomes" id="UP001239445">
    <property type="component" value="Unassembled WGS sequence"/>
</dbReference>
<protein>
    <submittedName>
        <fullName evidence="2">Uncharacterized protein</fullName>
    </submittedName>
</protein>
<dbReference type="EMBL" id="MU839851">
    <property type="protein sequence ID" value="KAK1749932.1"/>
    <property type="molecule type" value="Genomic_DNA"/>
</dbReference>
<organism evidence="2 3">
    <name type="scientific">Echria macrotheca</name>
    <dbReference type="NCBI Taxonomy" id="438768"/>
    <lineage>
        <taxon>Eukaryota</taxon>
        <taxon>Fungi</taxon>
        <taxon>Dikarya</taxon>
        <taxon>Ascomycota</taxon>
        <taxon>Pezizomycotina</taxon>
        <taxon>Sordariomycetes</taxon>
        <taxon>Sordariomycetidae</taxon>
        <taxon>Sordariales</taxon>
        <taxon>Schizotheciaceae</taxon>
        <taxon>Echria</taxon>
    </lineage>
</organism>
<reference evidence="2" key="1">
    <citation type="submission" date="2023-06" db="EMBL/GenBank/DDBJ databases">
        <title>Genome-scale phylogeny and comparative genomics of the fungal order Sordariales.</title>
        <authorList>
            <consortium name="Lawrence Berkeley National Laboratory"/>
            <person name="Hensen N."/>
            <person name="Bonometti L."/>
            <person name="Westerberg I."/>
            <person name="Brannstrom I.O."/>
            <person name="Guillou S."/>
            <person name="Cros-Aarteil S."/>
            <person name="Calhoun S."/>
            <person name="Haridas S."/>
            <person name="Kuo A."/>
            <person name="Mondo S."/>
            <person name="Pangilinan J."/>
            <person name="Riley R."/>
            <person name="Labutti K."/>
            <person name="Andreopoulos B."/>
            <person name="Lipzen A."/>
            <person name="Chen C."/>
            <person name="Yanf M."/>
            <person name="Daum C."/>
            <person name="Ng V."/>
            <person name="Clum A."/>
            <person name="Steindorff A."/>
            <person name="Ohm R."/>
            <person name="Martin F."/>
            <person name="Silar P."/>
            <person name="Natvig D."/>
            <person name="Lalanne C."/>
            <person name="Gautier V."/>
            <person name="Ament-Velasquez S.L."/>
            <person name="Kruys A."/>
            <person name="Hutchinson M.I."/>
            <person name="Powell A.J."/>
            <person name="Barry K."/>
            <person name="Miller A.N."/>
            <person name="Grigoriev I.V."/>
            <person name="Debuchy R."/>
            <person name="Gladieux P."/>
            <person name="Thoren M.H."/>
            <person name="Johannesson H."/>
        </authorList>
    </citation>
    <scope>NUCLEOTIDE SEQUENCE</scope>
    <source>
        <strain evidence="2">PSN4</strain>
    </source>
</reference>
<evidence type="ECO:0000313" key="2">
    <source>
        <dbReference type="EMBL" id="KAK1749932.1"/>
    </source>
</evidence>
<keyword evidence="3" id="KW-1185">Reference proteome</keyword>
<feature type="compositionally biased region" description="Polar residues" evidence="1">
    <location>
        <begin position="255"/>
        <end position="268"/>
    </location>
</feature>
<comment type="caution">
    <text evidence="2">The sequence shown here is derived from an EMBL/GenBank/DDBJ whole genome shotgun (WGS) entry which is preliminary data.</text>
</comment>
<gene>
    <name evidence="2" type="ORF">QBC47DRAFT_365790</name>
</gene>
<feature type="region of interest" description="Disordered" evidence="1">
    <location>
        <begin position="252"/>
        <end position="301"/>
    </location>
</feature>
<name>A0AAJ0B4B2_9PEZI</name>
<feature type="region of interest" description="Disordered" evidence="1">
    <location>
        <begin position="143"/>
        <end position="232"/>
    </location>
</feature>
<evidence type="ECO:0000256" key="1">
    <source>
        <dbReference type="SAM" id="MobiDB-lite"/>
    </source>
</evidence>
<sequence length="334" mass="36616">MGRKTGKNKRSGPKSNPNDRALICRQVLNFCDHIRTWPEDDENRAKVLTLVDSLPGGLLAFCQKHAKEQLADGETIWPASWEADKNGTFNIVYFKNKLKSVEEWMDEWDTNNTDARAKGFEEAAEQPIDSFAEDLGLKGKQVEVDDTPDAPTATPEVPPYRPPDAGLTPQNITSPPETTSTNLPARGGMGSRTQFKDGAHGSKAHQNASSSRSAGHQGGAEAVVPGPASPPAQARFDLTNLVSLRNLKLGFGGTSPASSPVTLSQRQSLPAKHVSTAQNSAGPSKNDCLPGTFPEEKEHVGSCEKPSDEWWAWYRAHHRKEVHEKRRHRQTNEK</sequence>